<organism evidence="1 2">
    <name type="scientific">Candidatus Kapaibacterium thiocyanatum</name>
    <dbReference type="NCBI Taxonomy" id="1895771"/>
    <lineage>
        <taxon>Bacteria</taxon>
        <taxon>Pseudomonadati</taxon>
        <taxon>Candidatus Kapaibacteriota</taxon>
        <taxon>Candidatus Kapaibacteriia</taxon>
        <taxon>Candidatus Kapaibacteriales</taxon>
        <taxon>Candidatus Kapaibacteriaceae</taxon>
        <taxon>Candidatus Kapaibacterium</taxon>
    </lineage>
</organism>
<name>A0A1M3L223_9BACT</name>
<sequence>MHFMAPVSLEHWRAYDVPGIVGVLKREDNGQYSVIDAFEVDAVPTVRQLALDERFGSWTDLAGSRDKVRFDVFLMPKADMNRRKEVVTLLERSCGFKATQIPAYAHAV</sequence>
<gene>
    <name evidence="1" type="ORF">BGO89_02280</name>
</gene>
<evidence type="ECO:0000313" key="1">
    <source>
        <dbReference type="EMBL" id="OJX59267.1"/>
    </source>
</evidence>
<reference evidence="1 2" key="1">
    <citation type="submission" date="2016-09" db="EMBL/GenBank/DDBJ databases">
        <title>Genome-resolved meta-omics ties microbial dynamics to process performance in biotechnology for thiocyanate degradation.</title>
        <authorList>
            <person name="Kantor R.S."/>
            <person name="Huddy R.J."/>
            <person name="Iyer R."/>
            <person name="Thomas B.C."/>
            <person name="Brown C.T."/>
            <person name="Anantharaman K."/>
            <person name="Tringe S."/>
            <person name="Hettich R.L."/>
            <person name="Harrison S.T."/>
            <person name="Banfield J.F."/>
        </authorList>
    </citation>
    <scope>NUCLEOTIDE SEQUENCE [LARGE SCALE GENOMIC DNA]</scope>
    <source>
        <strain evidence="1">59-99</strain>
    </source>
</reference>
<comment type="caution">
    <text evidence="1">The sequence shown here is derived from an EMBL/GenBank/DDBJ whole genome shotgun (WGS) entry which is preliminary data.</text>
</comment>
<dbReference type="EMBL" id="MKVH01000013">
    <property type="protein sequence ID" value="OJX59267.1"/>
    <property type="molecule type" value="Genomic_DNA"/>
</dbReference>
<proteinExistence type="predicted"/>
<evidence type="ECO:0000313" key="2">
    <source>
        <dbReference type="Proteomes" id="UP000184233"/>
    </source>
</evidence>
<dbReference type="AlphaFoldDB" id="A0A1M3L223"/>
<dbReference type="Proteomes" id="UP000184233">
    <property type="component" value="Unassembled WGS sequence"/>
</dbReference>
<accession>A0A1M3L223</accession>
<protein>
    <submittedName>
        <fullName evidence="1">Uncharacterized protein</fullName>
    </submittedName>
</protein>